<accession>A0A2C9CHI4</accession>
<reference evidence="2" key="1">
    <citation type="submission" date="2017-10" db="EMBL/GenBank/DDBJ databases">
        <authorList>
            <person name="Frank J."/>
        </authorList>
    </citation>
    <scope>NUCLEOTIDE SEQUENCE [LARGE SCALE GENOMIC DNA]</scope>
</reference>
<sequence>MTNKFQIPNRDFVIWALEFCRSTLPHYTHKLIGSGCKPEPAGS</sequence>
<evidence type="ECO:0000313" key="2">
    <source>
        <dbReference type="Proteomes" id="UP000221734"/>
    </source>
</evidence>
<evidence type="ECO:0000313" key="1">
    <source>
        <dbReference type="EMBL" id="SOH05068.1"/>
    </source>
</evidence>
<organism evidence="1 2">
    <name type="scientific">Kuenenia stuttgartiensis</name>
    <dbReference type="NCBI Taxonomy" id="174633"/>
    <lineage>
        <taxon>Bacteria</taxon>
        <taxon>Pseudomonadati</taxon>
        <taxon>Planctomycetota</taxon>
        <taxon>Candidatus Brocadiia</taxon>
        <taxon>Candidatus Brocadiales</taxon>
        <taxon>Candidatus Brocadiaceae</taxon>
        <taxon>Candidatus Kuenenia</taxon>
    </lineage>
</organism>
<dbReference type="KEGG" id="kst:KSMBR1_2581"/>
<dbReference type="Proteomes" id="UP000221734">
    <property type="component" value="Chromosome Kuenenia_stuttgartiensis_MBR1"/>
</dbReference>
<gene>
    <name evidence="1" type="ORF">KSMBR1_2581</name>
</gene>
<dbReference type="EMBL" id="LT934425">
    <property type="protein sequence ID" value="SOH05068.1"/>
    <property type="molecule type" value="Genomic_DNA"/>
</dbReference>
<name>A0A2C9CHI4_KUEST</name>
<protein>
    <submittedName>
        <fullName evidence="1">Uncharacterized protein</fullName>
    </submittedName>
</protein>
<proteinExistence type="predicted"/>
<keyword evidence="2" id="KW-1185">Reference proteome</keyword>
<dbReference type="AlphaFoldDB" id="A0A2C9CHI4"/>